<evidence type="ECO:0000313" key="7">
    <source>
        <dbReference type="Proteomes" id="UP001431209"/>
    </source>
</evidence>
<comment type="similarity">
    <text evidence="2">Belongs to the Mediator complex subunit 27 family.</text>
</comment>
<evidence type="ECO:0000256" key="1">
    <source>
        <dbReference type="ARBA" id="ARBA00004123"/>
    </source>
</evidence>
<sequence length="322" mass="37595">MTKNAYQDMLENIENMMALVDNARTNVMNVYSLLRIYNANQDNDTNVESDDYQIFLNTVFEQLQNSNQCIDQLAFSDNLKSSSLLKSILNPNAQKREKRQAIDIEEVMQKYEEIQSNKKRALVTTEEESRKKVKLEQALDITTFNDDVNLDAFLNEVTNKEKNLSLLSIKHCRSTNNVYLFIKLSCTFFFSILLNVPGHESFNVSTQKTSTYSICDVKFYAQSEREEMELHQLTKHRIFQKLNGTVMEAIEFYFATEEFSNHQLQTLLLYIVKFERMFVEKCTHCFKLLKIDSSKNGFLPPSVRSYATFKPYHSRCIADKNI</sequence>
<comment type="subcellular location">
    <subcellularLocation>
        <location evidence="1">Nucleus</location>
    </subcellularLocation>
</comment>
<accession>A0AAW2YT93</accession>
<evidence type="ECO:0000313" key="6">
    <source>
        <dbReference type="EMBL" id="KAL0480309.1"/>
    </source>
</evidence>
<dbReference type="Pfam" id="PF11571">
    <property type="entry name" value="Med27"/>
    <property type="match status" value="1"/>
</dbReference>
<protein>
    <submittedName>
        <fullName evidence="6">SETD5</fullName>
    </submittedName>
</protein>
<dbReference type="GO" id="GO:0003713">
    <property type="term" value="F:transcription coactivator activity"/>
    <property type="evidence" value="ECO:0007669"/>
    <property type="project" value="TreeGrafter"/>
</dbReference>
<dbReference type="GO" id="GO:0016592">
    <property type="term" value="C:mediator complex"/>
    <property type="evidence" value="ECO:0007669"/>
    <property type="project" value="InterPro"/>
</dbReference>
<evidence type="ECO:0000256" key="5">
    <source>
        <dbReference type="ARBA" id="ARBA00023242"/>
    </source>
</evidence>
<keyword evidence="3" id="KW-0805">Transcription regulation</keyword>
<dbReference type="Proteomes" id="UP001431209">
    <property type="component" value="Unassembled WGS sequence"/>
</dbReference>
<name>A0AAW2YT93_9EUKA</name>
<evidence type="ECO:0000256" key="4">
    <source>
        <dbReference type="ARBA" id="ARBA00023163"/>
    </source>
</evidence>
<keyword evidence="4" id="KW-0804">Transcription</keyword>
<keyword evidence="5" id="KW-0539">Nucleus</keyword>
<proteinExistence type="inferred from homology"/>
<dbReference type="EMBL" id="JAOPGA020000651">
    <property type="protein sequence ID" value="KAL0480309.1"/>
    <property type="molecule type" value="Genomic_DNA"/>
</dbReference>
<dbReference type="AlphaFoldDB" id="A0AAW2YT93"/>
<reference evidence="6 7" key="1">
    <citation type="submission" date="2024-03" db="EMBL/GenBank/DDBJ databases">
        <title>The Acrasis kona genome and developmental transcriptomes reveal deep origins of eukaryotic multicellular pathways.</title>
        <authorList>
            <person name="Sheikh S."/>
            <person name="Fu C.-J."/>
            <person name="Brown M.W."/>
            <person name="Baldauf S.L."/>
        </authorList>
    </citation>
    <scope>NUCLEOTIDE SEQUENCE [LARGE SCALE GENOMIC DNA]</scope>
    <source>
        <strain evidence="6 7">ATCC MYA-3509</strain>
    </source>
</reference>
<gene>
    <name evidence="6" type="ORF">AKO1_007149</name>
</gene>
<organism evidence="6 7">
    <name type="scientific">Acrasis kona</name>
    <dbReference type="NCBI Taxonomy" id="1008807"/>
    <lineage>
        <taxon>Eukaryota</taxon>
        <taxon>Discoba</taxon>
        <taxon>Heterolobosea</taxon>
        <taxon>Tetramitia</taxon>
        <taxon>Eutetramitia</taxon>
        <taxon>Acrasidae</taxon>
        <taxon>Acrasis</taxon>
    </lineage>
</organism>
<dbReference type="PANTHER" id="PTHR13130">
    <property type="entry name" value="34 KDA TRANSCRIPTIONAL CO-ACTIVATOR-RELATED"/>
    <property type="match status" value="1"/>
</dbReference>
<evidence type="ECO:0000256" key="3">
    <source>
        <dbReference type="ARBA" id="ARBA00023015"/>
    </source>
</evidence>
<comment type="caution">
    <text evidence="6">The sequence shown here is derived from an EMBL/GenBank/DDBJ whole genome shotgun (WGS) entry which is preliminary data.</text>
</comment>
<dbReference type="PANTHER" id="PTHR13130:SF4">
    <property type="entry name" value="MEDIATOR OF RNA POLYMERASE II TRANSCRIPTION SUBUNIT 27"/>
    <property type="match status" value="1"/>
</dbReference>
<evidence type="ECO:0000256" key="2">
    <source>
        <dbReference type="ARBA" id="ARBA00008048"/>
    </source>
</evidence>
<keyword evidence="7" id="KW-1185">Reference proteome</keyword>
<dbReference type="InterPro" id="IPR021627">
    <property type="entry name" value="Mediator_Med27"/>
</dbReference>
<dbReference type="GO" id="GO:0006357">
    <property type="term" value="P:regulation of transcription by RNA polymerase II"/>
    <property type="evidence" value="ECO:0007669"/>
    <property type="project" value="TreeGrafter"/>
</dbReference>